<dbReference type="InterPro" id="IPR051059">
    <property type="entry name" value="VerF-like"/>
</dbReference>
<keyword evidence="6" id="KW-0539">Nucleus</keyword>
<feature type="domain" description="Xylanolytic transcriptional activator regulatory" evidence="7">
    <location>
        <begin position="140"/>
        <end position="423"/>
    </location>
</feature>
<name>A0AAN8FCT1_9EURO</name>
<evidence type="ECO:0000256" key="4">
    <source>
        <dbReference type="ARBA" id="ARBA00022771"/>
    </source>
</evidence>
<dbReference type="GO" id="GO:0006351">
    <property type="term" value="P:DNA-templated transcription"/>
    <property type="evidence" value="ECO:0007669"/>
    <property type="project" value="InterPro"/>
</dbReference>
<dbReference type="GO" id="GO:0000785">
    <property type="term" value="C:chromatin"/>
    <property type="evidence" value="ECO:0007669"/>
    <property type="project" value="TreeGrafter"/>
</dbReference>
<keyword evidence="4" id="KW-0863">Zinc-finger</keyword>
<evidence type="ECO:0000256" key="5">
    <source>
        <dbReference type="ARBA" id="ARBA00022833"/>
    </source>
</evidence>
<keyword evidence="5" id="KW-0862">Zinc</keyword>
<dbReference type="EMBL" id="JAKLMC020000005">
    <property type="protein sequence ID" value="KAK5955931.1"/>
    <property type="molecule type" value="Genomic_DNA"/>
</dbReference>
<dbReference type="GO" id="GO:0005634">
    <property type="term" value="C:nucleus"/>
    <property type="evidence" value="ECO:0007669"/>
    <property type="project" value="UniProtKB-SubCell"/>
</dbReference>
<evidence type="ECO:0000256" key="1">
    <source>
        <dbReference type="ARBA" id="ARBA00004123"/>
    </source>
</evidence>
<evidence type="ECO:0000256" key="2">
    <source>
        <dbReference type="ARBA" id="ARBA00022723"/>
    </source>
</evidence>
<gene>
    <name evidence="8" type="ORF">OHC33_002504</name>
</gene>
<evidence type="ECO:0000259" key="7">
    <source>
        <dbReference type="Pfam" id="PF04082"/>
    </source>
</evidence>
<dbReference type="GO" id="GO:0008270">
    <property type="term" value="F:zinc ion binding"/>
    <property type="evidence" value="ECO:0007669"/>
    <property type="project" value="UniProtKB-KW"/>
</dbReference>
<comment type="subcellular location">
    <subcellularLocation>
        <location evidence="1">Nucleus</location>
    </subcellularLocation>
</comment>
<proteinExistence type="predicted"/>
<organism evidence="8 9">
    <name type="scientific">Knufia fluminis</name>
    <dbReference type="NCBI Taxonomy" id="191047"/>
    <lineage>
        <taxon>Eukaryota</taxon>
        <taxon>Fungi</taxon>
        <taxon>Dikarya</taxon>
        <taxon>Ascomycota</taxon>
        <taxon>Pezizomycotina</taxon>
        <taxon>Eurotiomycetes</taxon>
        <taxon>Chaetothyriomycetidae</taxon>
        <taxon>Chaetothyriales</taxon>
        <taxon>Trichomeriaceae</taxon>
        <taxon>Knufia</taxon>
    </lineage>
</organism>
<dbReference type="AlphaFoldDB" id="A0AAN8FCT1"/>
<accession>A0AAN8FCT1</accession>
<dbReference type="Pfam" id="PF04082">
    <property type="entry name" value="Fungal_trans"/>
    <property type="match status" value="1"/>
</dbReference>
<keyword evidence="3" id="KW-0677">Repeat</keyword>
<dbReference type="PANTHER" id="PTHR40626">
    <property type="entry name" value="MIP31509P"/>
    <property type="match status" value="1"/>
</dbReference>
<dbReference type="InterPro" id="IPR007219">
    <property type="entry name" value="XnlR_reg_dom"/>
</dbReference>
<reference evidence="8 9" key="1">
    <citation type="submission" date="2022-12" db="EMBL/GenBank/DDBJ databases">
        <title>Genomic features and morphological characterization of a novel Knufia sp. strain isolated from spacecraft assembly facility.</title>
        <authorList>
            <person name="Teixeira M."/>
            <person name="Chander A.M."/>
            <person name="Stajich J.E."/>
            <person name="Venkateswaran K."/>
        </authorList>
    </citation>
    <scope>NUCLEOTIDE SEQUENCE [LARGE SCALE GENOMIC DNA]</scope>
    <source>
        <strain evidence="8 9">FJI-L2-BK-P2</strain>
    </source>
</reference>
<dbReference type="GO" id="GO:0000978">
    <property type="term" value="F:RNA polymerase II cis-regulatory region sequence-specific DNA binding"/>
    <property type="evidence" value="ECO:0007669"/>
    <property type="project" value="InterPro"/>
</dbReference>
<keyword evidence="2" id="KW-0479">Metal-binding</keyword>
<dbReference type="CDD" id="cd12148">
    <property type="entry name" value="fungal_TF_MHR"/>
    <property type="match status" value="1"/>
</dbReference>
<protein>
    <recommendedName>
        <fullName evidence="7">Xylanolytic transcriptional activator regulatory domain-containing protein</fullName>
    </recommendedName>
</protein>
<evidence type="ECO:0000313" key="9">
    <source>
        <dbReference type="Proteomes" id="UP001316803"/>
    </source>
</evidence>
<sequence>MDTGLLDLASTSWNDFLSLAPASAAHSRDNGSLTLRFLDNFTKRTGLVESFDCGTYELRRMVLDQAQQKHGVWQNAIAPLQLDKSLTIDPLDVRCHEVVALVKEVAMFRPKNSAVDVTWSDVTHDMCSQFFAPANIRTYLELYWSIWHPNVNIVHRPTFEPIAAKSALLAAMAVIGACVSPNRIDKDDARVWFNAVEELVFTDDDFCSDESGLTDDPPNRSKIQAMQAAYIVCLYQNWEGSDSAKRRIRRHRFSTLVSVARDIELHNARHIQYTNRAEFDWSAFAAREELIRTCLWIFLLDTAFVIFNNLPPRMVIKEMAMDLASCEAVFQAESADVCFRTFQRKSQNFALQLPRVVGTFYRAAEILCKAELDDLSRQQLADLGPLNLFAITSSLHSMIFHYQNNFGSESQLVPIRNALENWKMVWTEYTHELALNPDHAPLGSAIITPSNMWKRIGFMRHASDYWLLASLILDRICITEHQPSDGEAELVSDSLASSNAAEQKLYPVLQKYDETSMQQVNDLIAHFQQTTIS</sequence>
<dbReference type="Proteomes" id="UP001316803">
    <property type="component" value="Unassembled WGS sequence"/>
</dbReference>
<evidence type="ECO:0000313" key="8">
    <source>
        <dbReference type="EMBL" id="KAK5955931.1"/>
    </source>
</evidence>
<keyword evidence="9" id="KW-1185">Reference proteome</keyword>
<evidence type="ECO:0000256" key="3">
    <source>
        <dbReference type="ARBA" id="ARBA00022737"/>
    </source>
</evidence>
<dbReference type="GO" id="GO:0000981">
    <property type="term" value="F:DNA-binding transcription factor activity, RNA polymerase II-specific"/>
    <property type="evidence" value="ECO:0007669"/>
    <property type="project" value="InterPro"/>
</dbReference>
<dbReference type="PANTHER" id="PTHR40626:SF3">
    <property type="entry name" value="TRANSCRIPTION FACTOR WITH C2H2 AND ZN(2)-CYS(6) DNA BINDING DOMAIN (EUROFUNG)-RELATED"/>
    <property type="match status" value="1"/>
</dbReference>
<evidence type="ECO:0000256" key="6">
    <source>
        <dbReference type="ARBA" id="ARBA00023242"/>
    </source>
</evidence>
<comment type="caution">
    <text evidence="8">The sequence shown here is derived from an EMBL/GenBank/DDBJ whole genome shotgun (WGS) entry which is preliminary data.</text>
</comment>